<dbReference type="PANTHER" id="PTHR46661:SF4">
    <property type="entry name" value="RING-TYPE DOMAIN-CONTAINING PROTEIN"/>
    <property type="match status" value="1"/>
</dbReference>
<dbReference type="GO" id="GO:0070936">
    <property type="term" value="P:protein K48-linked ubiquitination"/>
    <property type="evidence" value="ECO:0007669"/>
    <property type="project" value="TreeGrafter"/>
</dbReference>
<feature type="compositionally biased region" description="Basic and acidic residues" evidence="18">
    <location>
        <begin position="102"/>
        <end position="121"/>
    </location>
</feature>
<name>A0A084GB87_PSEDA</name>
<evidence type="ECO:0000256" key="2">
    <source>
        <dbReference type="ARBA" id="ARBA00004170"/>
    </source>
</evidence>
<evidence type="ECO:0000256" key="16">
    <source>
        <dbReference type="ARBA" id="ARBA00023288"/>
    </source>
</evidence>
<evidence type="ECO:0000256" key="4">
    <source>
        <dbReference type="ARBA" id="ARBA00004371"/>
    </source>
</evidence>
<keyword evidence="14" id="KW-0472">Membrane</keyword>
<evidence type="ECO:0000256" key="3">
    <source>
        <dbReference type="ARBA" id="ARBA00004177"/>
    </source>
</evidence>
<dbReference type="SUPFAM" id="SSF57903">
    <property type="entry name" value="FYVE/PHD zinc finger"/>
    <property type="match status" value="1"/>
</dbReference>
<evidence type="ECO:0000313" key="21">
    <source>
        <dbReference type="Proteomes" id="UP000028545"/>
    </source>
</evidence>
<dbReference type="Pfam" id="PF13639">
    <property type="entry name" value="zf-RING_2"/>
    <property type="match status" value="1"/>
</dbReference>
<keyword evidence="10" id="KW-0967">Endosome</keyword>
<evidence type="ECO:0000256" key="5">
    <source>
        <dbReference type="ARBA" id="ARBA00004906"/>
    </source>
</evidence>
<keyword evidence="16" id="KW-0449">Lipoprotein</keyword>
<evidence type="ECO:0000256" key="13">
    <source>
        <dbReference type="ARBA" id="ARBA00022833"/>
    </source>
</evidence>
<evidence type="ECO:0000256" key="15">
    <source>
        <dbReference type="ARBA" id="ARBA00023228"/>
    </source>
</evidence>
<dbReference type="InterPro" id="IPR011011">
    <property type="entry name" value="Znf_FYVE_PHD"/>
</dbReference>
<dbReference type="GO" id="GO:0016020">
    <property type="term" value="C:membrane"/>
    <property type="evidence" value="ECO:0007669"/>
    <property type="project" value="UniProtKB-SubCell"/>
</dbReference>
<feature type="region of interest" description="Disordered" evidence="18">
    <location>
        <begin position="1"/>
        <end position="48"/>
    </location>
</feature>
<feature type="compositionally biased region" description="Low complexity" evidence="18">
    <location>
        <begin position="359"/>
        <end position="371"/>
    </location>
</feature>
<feature type="domain" description="RING-type" evidence="19">
    <location>
        <begin position="485"/>
        <end position="527"/>
    </location>
</feature>
<keyword evidence="7" id="KW-0808">Transferase</keyword>
<feature type="region of interest" description="Disordered" evidence="18">
    <location>
        <begin position="74"/>
        <end position="240"/>
    </location>
</feature>
<dbReference type="GeneID" id="27722710"/>
<dbReference type="InterPro" id="IPR000306">
    <property type="entry name" value="Znf_FYVE"/>
</dbReference>
<keyword evidence="9" id="KW-0479">Metal-binding</keyword>
<dbReference type="GO" id="GO:0008270">
    <property type="term" value="F:zinc ion binding"/>
    <property type="evidence" value="ECO:0007669"/>
    <property type="project" value="UniProtKB-KW"/>
</dbReference>
<feature type="compositionally biased region" description="Polar residues" evidence="18">
    <location>
        <begin position="143"/>
        <end position="159"/>
    </location>
</feature>
<dbReference type="KEGG" id="sapo:SAPIO_CDS3638"/>
<dbReference type="Pfam" id="PF01363">
    <property type="entry name" value="FYVE"/>
    <property type="match status" value="1"/>
</dbReference>
<evidence type="ECO:0000256" key="10">
    <source>
        <dbReference type="ARBA" id="ARBA00022753"/>
    </source>
</evidence>
<dbReference type="SMART" id="SM00064">
    <property type="entry name" value="FYVE"/>
    <property type="match status" value="1"/>
</dbReference>
<comment type="caution">
    <text evidence="20">The sequence shown here is derived from an EMBL/GenBank/DDBJ whole genome shotgun (WGS) entry which is preliminary data.</text>
</comment>
<organism evidence="20 21">
    <name type="scientific">Pseudallescheria apiosperma</name>
    <name type="common">Scedosporium apiospermum</name>
    <dbReference type="NCBI Taxonomy" id="563466"/>
    <lineage>
        <taxon>Eukaryota</taxon>
        <taxon>Fungi</taxon>
        <taxon>Dikarya</taxon>
        <taxon>Ascomycota</taxon>
        <taxon>Pezizomycotina</taxon>
        <taxon>Sordariomycetes</taxon>
        <taxon>Hypocreomycetidae</taxon>
        <taxon>Microascales</taxon>
        <taxon>Microascaceae</taxon>
        <taxon>Scedosporium</taxon>
    </lineage>
</organism>
<evidence type="ECO:0000313" key="20">
    <source>
        <dbReference type="EMBL" id="KEZ44599.1"/>
    </source>
</evidence>
<evidence type="ECO:0000256" key="12">
    <source>
        <dbReference type="ARBA" id="ARBA00022786"/>
    </source>
</evidence>
<proteinExistence type="predicted"/>
<dbReference type="AlphaFoldDB" id="A0A084GB87"/>
<dbReference type="GO" id="GO:0061630">
    <property type="term" value="F:ubiquitin protein ligase activity"/>
    <property type="evidence" value="ECO:0007669"/>
    <property type="project" value="UniProtKB-EC"/>
</dbReference>
<evidence type="ECO:0000256" key="8">
    <source>
        <dbReference type="ARBA" id="ARBA00022707"/>
    </source>
</evidence>
<keyword evidence="8" id="KW-0519">Myristate</keyword>
<feature type="region of interest" description="Disordered" evidence="18">
    <location>
        <begin position="358"/>
        <end position="403"/>
    </location>
</feature>
<dbReference type="PROSITE" id="PS50089">
    <property type="entry name" value="ZF_RING_2"/>
    <property type="match status" value="1"/>
</dbReference>
<evidence type="ECO:0000256" key="14">
    <source>
        <dbReference type="ARBA" id="ARBA00023136"/>
    </source>
</evidence>
<comment type="subcellular location">
    <subcellularLocation>
        <location evidence="3">Endosome</location>
    </subcellularLocation>
    <subcellularLocation>
        <location evidence="4">Lysosome</location>
    </subcellularLocation>
    <subcellularLocation>
        <location evidence="2">Membrane</location>
        <topology evidence="2">Peripheral membrane protein</topology>
    </subcellularLocation>
</comment>
<dbReference type="OMA" id="ICHTQFS"/>
<feature type="compositionally biased region" description="Basic and acidic residues" evidence="18">
    <location>
        <begin position="82"/>
        <end position="94"/>
    </location>
</feature>
<dbReference type="EMBL" id="JOWA01000088">
    <property type="protein sequence ID" value="KEZ44599.1"/>
    <property type="molecule type" value="Genomic_DNA"/>
</dbReference>
<evidence type="ECO:0000256" key="6">
    <source>
        <dbReference type="ARBA" id="ARBA00012483"/>
    </source>
</evidence>
<keyword evidence="13" id="KW-0862">Zinc</keyword>
<feature type="compositionally biased region" description="Polar residues" evidence="18">
    <location>
        <begin position="173"/>
        <end position="190"/>
    </location>
</feature>
<dbReference type="VEuPathDB" id="FungiDB:SAPIO_CDS3638"/>
<dbReference type="InterPro" id="IPR001841">
    <property type="entry name" value="Znf_RING"/>
</dbReference>
<protein>
    <recommendedName>
        <fullName evidence="6">RING-type E3 ubiquitin transferase</fullName>
        <ecNumber evidence="6">2.3.2.27</ecNumber>
    </recommendedName>
</protein>
<dbReference type="PANTHER" id="PTHR46661">
    <property type="entry name" value="E3 UBIQUITIN-PROTEIN LIGASE ZNRF1-LIKE PROTEIN"/>
    <property type="match status" value="1"/>
</dbReference>
<sequence length="533" mass="58068">MPTSADEGSSPPADPSADINDADDHESSSSGSSYIGSDAPAVPNFNCPWRTEEFHDEECSRYFDCPTHLVERRLSESGSLSQREDTVGPGHDDVPSSGNEQRSSDSEHVSDTSSLEQERASRSTSPVQQSEEEPRYRDPASASAPTLQNTSGDITSTNPEPAASNPVLLLPTRNASLPHPTTSASQTVDASQHYRRFPSPPLPPIPQQRSRPSTLELPSSSHNRGDPLGSGTFASGSNYQEPPEIILPRWQPDSDVTFCPICRSQFSFFVRKHHCRITIPYQYIVRPPSQVRMSQLYFGEDGLPYGDGGERSIMGNALSDPYSRGRSVTMNYPAASGSRRPFTSTENQILAGTPPVYYSSSASASTSQHPSSRMRYRAVRDSATASSSSQRALPPTPQIPEEDECPVCHRELPSRTLPNFEALRESHITSCIASHSAYGSSTSAAGEGGGSPGDGTALASPRSIRRTGMFPYLATEKDCVDSAECTICLEEFEVGVPMARLECLCRFHRRCISAWFVNHPGRCPVHQHDSYGY</sequence>
<dbReference type="InterPro" id="IPR051878">
    <property type="entry name" value="ZNRF_ubiq-protein_ligase"/>
</dbReference>
<evidence type="ECO:0000256" key="9">
    <source>
        <dbReference type="ARBA" id="ARBA00022723"/>
    </source>
</evidence>
<dbReference type="GO" id="GO:0043161">
    <property type="term" value="P:proteasome-mediated ubiquitin-dependent protein catabolic process"/>
    <property type="evidence" value="ECO:0007669"/>
    <property type="project" value="TreeGrafter"/>
</dbReference>
<dbReference type="GO" id="GO:0005768">
    <property type="term" value="C:endosome"/>
    <property type="evidence" value="ECO:0007669"/>
    <property type="project" value="UniProtKB-SubCell"/>
</dbReference>
<gene>
    <name evidence="20" type="ORF">SAPIO_CDS3638</name>
</gene>
<dbReference type="Gene3D" id="3.30.40.10">
    <property type="entry name" value="Zinc/RING finger domain, C3HC4 (zinc finger)"/>
    <property type="match status" value="2"/>
</dbReference>
<evidence type="ECO:0000256" key="7">
    <source>
        <dbReference type="ARBA" id="ARBA00022679"/>
    </source>
</evidence>
<dbReference type="InterPro" id="IPR013083">
    <property type="entry name" value="Znf_RING/FYVE/PHD"/>
</dbReference>
<dbReference type="SMART" id="SM00184">
    <property type="entry name" value="RING"/>
    <property type="match status" value="1"/>
</dbReference>
<dbReference type="Proteomes" id="UP000028545">
    <property type="component" value="Unassembled WGS sequence"/>
</dbReference>
<dbReference type="OrthoDB" id="660555at2759"/>
<dbReference type="CDD" id="cd16489">
    <property type="entry name" value="mRING-CH-C4HC2H_ZNRF"/>
    <property type="match status" value="1"/>
</dbReference>
<evidence type="ECO:0000256" key="17">
    <source>
        <dbReference type="PROSITE-ProRule" id="PRU00175"/>
    </source>
</evidence>
<keyword evidence="11 17" id="KW-0863">Zinc-finger</keyword>
<comment type="catalytic activity">
    <reaction evidence="1">
        <text>S-ubiquitinyl-[E2 ubiquitin-conjugating enzyme]-L-cysteine + [acceptor protein]-L-lysine = [E2 ubiquitin-conjugating enzyme]-L-cysteine + N(6)-ubiquitinyl-[acceptor protein]-L-lysine.</text>
        <dbReference type="EC" id="2.3.2.27"/>
    </reaction>
</comment>
<dbReference type="SUPFAM" id="SSF57850">
    <property type="entry name" value="RING/U-box"/>
    <property type="match status" value="1"/>
</dbReference>
<evidence type="ECO:0000256" key="1">
    <source>
        <dbReference type="ARBA" id="ARBA00000900"/>
    </source>
</evidence>
<evidence type="ECO:0000256" key="18">
    <source>
        <dbReference type="SAM" id="MobiDB-lite"/>
    </source>
</evidence>
<keyword evidence="12" id="KW-0833">Ubl conjugation pathway</keyword>
<dbReference type="RefSeq" id="XP_016644398.1">
    <property type="nucleotide sequence ID" value="XM_016786392.1"/>
</dbReference>
<comment type="pathway">
    <text evidence="5">Protein modification; protein ubiquitination.</text>
</comment>
<feature type="compositionally biased region" description="Low complexity" evidence="18">
    <location>
        <begin position="28"/>
        <end position="37"/>
    </location>
</feature>
<keyword evidence="21" id="KW-1185">Reference proteome</keyword>
<accession>A0A084GB87</accession>
<evidence type="ECO:0000256" key="11">
    <source>
        <dbReference type="ARBA" id="ARBA00022771"/>
    </source>
</evidence>
<evidence type="ECO:0000259" key="19">
    <source>
        <dbReference type="PROSITE" id="PS50089"/>
    </source>
</evidence>
<reference evidence="20 21" key="1">
    <citation type="journal article" date="2014" name="Genome Announc.">
        <title>Draft genome sequence of the pathogenic fungus Scedosporium apiospermum.</title>
        <authorList>
            <person name="Vandeputte P."/>
            <person name="Ghamrawi S."/>
            <person name="Rechenmann M."/>
            <person name="Iltis A."/>
            <person name="Giraud S."/>
            <person name="Fleury M."/>
            <person name="Thornton C."/>
            <person name="Delhaes L."/>
            <person name="Meyer W."/>
            <person name="Papon N."/>
            <person name="Bouchara J.P."/>
        </authorList>
    </citation>
    <scope>NUCLEOTIDE SEQUENCE [LARGE SCALE GENOMIC DNA]</scope>
    <source>
        <strain evidence="20 21">IHEM 14462</strain>
    </source>
</reference>
<dbReference type="HOGENOM" id="CLU_022550_3_0_1"/>
<dbReference type="EC" id="2.3.2.27" evidence="6"/>
<keyword evidence="15" id="KW-0458">Lysosome</keyword>